<feature type="transmembrane region" description="Helical" evidence="1">
    <location>
        <begin position="18"/>
        <end position="39"/>
    </location>
</feature>
<name>A0A7T7XMF7_9SPIR</name>
<evidence type="ECO:0000256" key="1">
    <source>
        <dbReference type="SAM" id="Phobius"/>
    </source>
</evidence>
<keyword evidence="1" id="KW-1133">Transmembrane helix</keyword>
<dbReference type="KEGG" id="bhc:JFL75_19265"/>
<gene>
    <name evidence="2" type="ORF">JFL75_19265</name>
</gene>
<dbReference type="EMBL" id="CP067089">
    <property type="protein sequence ID" value="QQO09044.1"/>
    <property type="molecule type" value="Genomic_DNA"/>
</dbReference>
<dbReference type="AlphaFoldDB" id="A0A7T7XMF7"/>
<keyword evidence="3" id="KW-1185">Reference proteome</keyword>
<evidence type="ECO:0000313" key="3">
    <source>
        <dbReference type="Proteomes" id="UP000595917"/>
    </source>
</evidence>
<protein>
    <submittedName>
        <fullName evidence="2">Uncharacterized protein</fullName>
    </submittedName>
</protein>
<dbReference type="Proteomes" id="UP000595917">
    <property type="component" value="Chromosome"/>
</dbReference>
<proteinExistence type="predicted"/>
<keyword evidence="1" id="KW-0812">Transmembrane</keyword>
<sequence>MNQLLIAIQNGSNIQKSLFLMVCGLVFVFSVQVVFYLIIKLWPRKKASGPDGA</sequence>
<evidence type="ECO:0000313" key="2">
    <source>
        <dbReference type="EMBL" id="QQO09044.1"/>
    </source>
</evidence>
<dbReference type="RefSeq" id="WP_215626349.1">
    <property type="nucleotide sequence ID" value="NZ_CP067089.2"/>
</dbReference>
<reference evidence="2" key="1">
    <citation type="submission" date="2021-01" db="EMBL/GenBank/DDBJ databases">
        <title>Description of Breznakiella homolactica.</title>
        <authorList>
            <person name="Song Y."/>
            <person name="Brune A."/>
        </authorList>
    </citation>
    <scope>NUCLEOTIDE SEQUENCE</scope>
    <source>
        <strain evidence="2">RmG30</strain>
    </source>
</reference>
<keyword evidence="1" id="KW-0472">Membrane</keyword>
<accession>A0A7T7XMF7</accession>
<organism evidence="2 3">
    <name type="scientific">Breznakiella homolactica</name>
    <dbReference type="NCBI Taxonomy" id="2798577"/>
    <lineage>
        <taxon>Bacteria</taxon>
        <taxon>Pseudomonadati</taxon>
        <taxon>Spirochaetota</taxon>
        <taxon>Spirochaetia</taxon>
        <taxon>Spirochaetales</taxon>
        <taxon>Breznakiellaceae</taxon>
        <taxon>Breznakiella</taxon>
    </lineage>
</organism>